<dbReference type="EMBL" id="VFQC01000001">
    <property type="protein sequence ID" value="TQN31600.1"/>
    <property type="molecule type" value="Genomic_DNA"/>
</dbReference>
<keyword evidence="1" id="KW-0489">Methyltransferase</keyword>
<keyword evidence="2" id="KW-1185">Reference proteome</keyword>
<sequence length="274" mass="31053">MTEHQTRNDFPPEIDMKTPSVARMYDYLLKGKDNFEIDRRAVEEMLKQIPEMFRFSHDNRAFLSRAVEYVSHEGIDQFLDLGAGLPTAENTHEVAQRVNPDARVIYVDKDPIVLAHGRAILEDNPNTSVITADITDTDAVLEESVSTSILDFDRPVCVMLVSMLHCIPDEQDPFGLVHRIFDRLTPGSALIYSHLVSNEAESRQWLTDKVHSLGTEWGRVRTPEEAGRVFQGLNVVDPGEVDCATWRAPERHPSRVPQDPGQRIWEHSGVAFKP</sequence>
<comment type="caution">
    <text evidence="1">The sequence shown here is derived from an EMBL/GenBank/DDBJ whole genome shotgun (WGS) entry which is preliminary data.</text>
</comment>
<dbReference type="Pfam" id="PF04672">
    <property type="entry name" value="Methyltransf_19"/>
    <property type="match status" value="1"/>
</dbReference>
<dbReference type="CDD" id="cd02440">
    <property type="entry name" value="AdoMet_MTases"/>
    <property type="match status" value="1"/>
</dbReference>
<accession>A0A543NIM2</accession>
<dbReference type="SUPFAM" id="SSF53335">
    <property type="entry name" value="S-adenosyl-L-methionine-dependent methyltransferases"/>
    <property type="match status" value="1"/>
</dbReference>
<evidence type="ECO:0000313" key="1">
    <source>
        <dbReference type="EMBL" id="TQN31600.1"/>
    </source>
</evidence>
<gene>
    <name evidence="1" type="ORF">FHX37_1508</name>
</gene>
<proteinExistence type="predicted"/>
<evidence type="ECO:0000313" key="2">
    <source>
        <dbReference type="Proteomes" id="UP000317422"/>
    </source>
</evidence>
<dbReference type="PIRSF" id="PIRSF017393">
    <property type="entry name" value="MTase_SAV2177"/>
    <property type="match status" value="1"/>
</dbReference>
<dbReference type="GO" id="GO:0032259">
    <property type="term" value="P:methylation"/>
    <property type="evidence" value="ECO:0007669"/>
    <property type="project" value="UniProtKB-KW"/>
</dbReference>
<dbReference type="InterPro" id="IPR029063">
    <property type="entry name" value="SAM-dependent_MTases_sf"/>
</dbReference>
<dbReference type="GO" id="GO:0008168">
    <property type="term" value="F:methyltransferase activity"/>
    <property type="evidence" value="ECO:0007669"/>
    <property type="project" value="UniProtKB-KW"/>
</dbReference>
<dbReference type="RefSeq" id="WP_141923043.1">
    <property type="nucleotide sequence ID" value="NZ_VFQC01000001.1"/>
</dbReference>
<name>A0A543NIM2_9ACTN</name>
<dbReference type="InterPro" id="IPR006764">
    <property type="entry name" value="SAM_dep_MeTrfase_SAV2177_type"/>
</dbReference>
<protein>
    <submittedName>
        <fullName evidence="1">S-adenosyl methyltransferase</fullName>
    </submittedName>
</protein>
<keyword evidence="1" id="KW-0808">Transferase</keyword>
<dbReference type="AlphaFoldDB" id="A0A543NIM2"/>
<organism evidence="1 2">
    <name type="scientific">Haloactinospora alba</name>
    <dbReference type="NCBI Taxonomy" id="405555"/>
    <lineage>
        <taxon>Bacteria</taxon>
        <taxon>Bacillati</taxon>
        <taxon>Actinomycetota</taxon>
        <taxon>Actinomycetes</taxon>
        <taxon>Streptosporangiales</taxon>
        <taxon>Nocardiopsidaceae</taxon>
        <taxon>Haloactinospora</taxon>
    </lineage>
</organism>
<reference evidence="1 2" key="1">
    <citation type="submission" date="2019-06" db="EMBL/GenBank/DDBJ databases">
        <title>Sequencing the genomes of 1000 actinobacteria strains.</title>
        <authorList>
            <person name="Klenk H.-P."/>
        </authorList>
    </citation>
    <scope>NUCLEOTIDE SEQUENCE [LARGE SCALE GENOMIC DNA]</scope>
    <source>
        <strain evidence="1 2">DSM 45015</strain>
    </source>
</reference>
<dbReference type="OrthoDB" id="3216820at2"/>
<dbReference type="Proteomes" id="UP000317422">
    <property type="component" value="Unassembled WGS sequence"/>
</dbReference>
<dbReference type="Gene3D" id="3.40.50.150">
    <property type="entry name" value="Vaccinia Virus protein VP39"/>
    <property type="match status" value="1"/>
</dbReference>